<evidence type="ECO:0000313" key="5">
    <source>
        <dbReference type="Proteomes" id="UP000006039"/>
    </source>
</evidence>
<dbReference type="Pfam" id="PF07859">
    <property type="entry name" value="Abhydrolase_3"/>
    <property type="match status" value="1"/>
</dbReference>
<reference evidence="4" key="4">
    <citation type="journal article" date="2015" name="G3 (Bethesda)">
        <title>Genome sequences of three phytopathogenic species of the Magnaporthaceae family of fungi.</title>
        <authorList>
            <person name="Okagaki L.H."/>
            <person name="Nunes C.C."/>
            <person name="Sailsbery J."/>
            <person name="Clay B."/>
            <person name="Brown D."/>
            <person name="John T."/>
            <person name="Oh Y."/>
            <person name="Young N."/>
            <person name="Fitzgerald M."/>
            <person name="Haas B.J."/>
            <person name="Zeng Q."/>
            <person name="Young S."/>
            <person name="Adiconis X."/>
            <person name="Fan L."/>
            <person name="Levin J.Z."/>
            <person name="Mitchell T.K."/>
            <person name="Okubara P.A."/>
            <person name="Farman M.L."/>
            <person name="Kohn L.M."/>
            <person name="Birren B."/>
            <person name="Ma L.-J."/>
            <person name="Dean R.A."/>
        </authorList>
    </citation>
    <scope>NUCLEOTIDE SEQUENCE</scope>
    <source>
        <strain evidence="4">R3-111a-1</strain>
    </source>
</reference>
<sequence>MTAKTTAALRVDPEWAAVLDQIGSGPQPNFTSVWDVREAVNTQLGPIVAALPRHDGMLQTKHQVTSLDGTVIDVYRFLPKALQANDTTTPAAADLGRAVVMNFGGGYVAGSAPSWAPAMADLAERAGTQVFAPEYRIAPEHPAPAGVEDAFSTVAWLQLPQSAAAFGVDPARIVVGGMSAGGGIAAGAALLARDRGLSPPIAASLLRYPMLDDRTRLDDADPLHPYLLWTQRQNELAWPAYLAGSDSVRYGAPGRTEDVAGLPDTYVGVGSLDLFKAENVDYAARLAKADNNVELQLYSGIAHGFDLAVPGIRLSREMNANEVRFIRRF</sequence>
<dbReference type="VEuPathDB" id="FungiDB:GGTG_07508"/>
<organism evidence="3">
    <name type="scientific">Gaeumannomyces tritici (strain R3-111a-1)</name>
    <name type="common">Wheat and barley take-all root rot fungus</name>
    <name type="synonym">Gaeumannomyces graminis var. tritici</name>
    <dbReference type="NCBI Taxonomy" id="644352"/>
    <lineage>
        <taxon>Eukaryota</taxon>
        <taxon>Fungi</taxon>
        <taxon>Dikarya</taxon>
        <taxon>Ascomycota</taxon>
        <taxon>Pezizomycotina</taxon>
        <taxon>Sordariomycetes</taxon>
        <taxon>Sordariomycetidae</taxon>
        <taxon>Magnaporthales</taxon>
        <taxon>Magnaporthaceae</taxon>
        <taxon>Gaeumannomyces</taxon>
    </lineage>
</organism>
<dbReference type="EMBL" id="GL385398">
    <property type="protein sequence ID" value="EJT73652.1"/>
    <property type="molecule type" value="Genomic_DNA"/>
</dbReference>
<dbReference type="AlphaFoldDB" id="J3P1W0"/>
<dbReference type="SUPFAM" id="SSF53474">
    <property type="entry name" value="alpha/beta-Hydrolases"/>
    <property type="match status" value="1"/>
</dbReference>
<dbReference type="GO" id="GO:0016787">
    <property type="term" value="F:hydrolase activity"/>
    <property type="evidence" value="ECO:0007669"/>
    <property type="project" value="UniProtKB-KW"/>
</dbReference>
<reference evidence="3" key="3">
    <citation type="submission" date="2010-09" db="EMBL/GenBank/DDBJ databases">
        <title>Annotation of Gaeumannomyces graminis var. tritici R3-111a-1.</title>
        <authorList>
            <consortium name="The Broad Institute Genome Sequencing Platform"/>
            <person name="Ma L.-J."/>
            <person name="Dead R."/>
            <person name="Young S.K."/>
            <person name="Zeng Q."/>
            <person name="Gargeya S."/>
            <person name="Fitzgerald M."/>
            <person name="Haas B."/>
            <person name="Abouelleil A."/>
            <person name="Alvarado L."/>
            <person name="Arachchi H.M."/>
            <person name="Berlin A."/>
            <person name="Brown A."/>
            <person name="Chapman S.B."/>
            <person name="Chen Z."/>
            <person name="Dunbar C."/>
            <person name="Freedman E."/>
            <person name="Gearin G."/>
            <person name="Gellesch M."/>
            <person name="Goldberg J."/>
            <person name="Griggs A."/>
            <person name="Gujja S."/>
            <person name="Heiman D."/>
            <person name="Howarth C."/>
            <person name="Larson L."/>
            <person name="Lui A."/>
            <person name="MacDonald P.J.P."/>
            <person name="Mehta T."/>
            <person name="Montmayeur A."/>
            <person name="Murphy C."/>
            <person name="Neiman D."/>
            <person name="Pearson M."/>
            <person name="Priest M."/>
            <person name="Roberts A."/>
            <person name="Saif S."/>
            <person name="Shea T."/>
            <person name="Shenoy N."/>
            <person name="Sisk P."/>
            <person name="Stolte C."/>
            <person name="Sykes S."/>
            <person name="Yandava C."/>
            <person name="Wortman J."/>
            <person name="Nusbaum C."/>
            <person name="Birren B."/>
        </authorList>
    </citation>
    <scope>NUCLEOTIDE SEQUENCE</scope>
    <source>
        <strain evidence="3">R3-111a-1</strain>
    </source>
</reference>
<name>J3P1W0_GAET3</name>
<evidence type="ECO:0000313" key="3">
    <source>
        <dbReference type="EMBL" id="EJT73652.1"/>
    </source>
</evidence>
<dbReference type="Gene3D" id="3.40.50.1820">
    <property type="entry name" value="alpha/beta hydrolase"/>
    <property type="match status" value="1"/>
</dbReference>
<protein>
    <recommendedName>
        <fullName evidence="2">Alpha/beta hydrolase fold-3 domain-containing protein</fullName>
    </recommendedName>
</protein>
<dbReference type="PANTHER" id="PTHR48081:SF8">
    <property type="entry name" value="ALPHA_BETA HYDROLASE FOLD-3 DOMAIN-CONTAINING PROTEIN-RELATED"/>
    <property type="match status" value="1"/>
</dbReference>
<dbReference type="InterPro" id="IPR050300">
    <property type="entry name" value="GDXG_lipolytic_enzyme"/>
</dbReference>
<feature type="domain" description="Alpha/beta hydrolase fold-3" evidence="2">
    <location>
        <begin position="103"/>
        <end position="305"/>
    </location>
</feature>
<dbReference type="EnsemblFungi" id="EJT73652">
    <property type="protein sequence ID" value="EJT73652"/>
    <property type="gene ID" value="GGTG_07508"/>
</dbReference>
<dbReference type="STRING" id="644352.J3P1W0"/>
<dbReference type="InterPro" id="IPR029058">
    <property type="entry name" value="AB_hydrolase_fold"/>
</dbReference>
<dbReference type="eggNOG" id="KOG1515">
    <property type="taxonomic scope" value="Eukaryota"/>
</dbReference>
<gene>
    <name evidence="4" type="primary">20347966</name>
    <name evidence="3" type="ORF">GGTG_07508</name>
</gene>
<dbReference type="HOGENOM" id="CLU_012494_6_1_1"/>
<reference evidence="4" key="5">
    <citation type="submission" date="2018-04" db="UniProtKB">
        <authorList>
            <consortium name="EnsemblFungi"/>
        </authorList>
    </citation>
    <scope>IDENTIFICATION</scope>
    <source>
        <strain evidence="4">R3-111a-1</strain>
    </source>
</reference>
<dbReference type="InterPro" id="IPR013094">
    <property type="entry name" value="AB_hydrolase_3"/>
</dbReference>
<evidence type="ECO:0000313" key="4">
    <source>
        <dbReference type="EnsemblFungi" id="EJT73652"/>
    </source>
</evidence>
<dbReference type="Proteomes" id="UP000006039">
    <property type="component" value="Unassembled WGS sequence"/>
</dbReference>
<proteinExistence type="predicted"/>
<evidence type="ECO:0000256" key="1">
    <source>
        <dbReference type="ARBA" id="ARBA00022801"/>
    </source>
</evidence>
<reference evidence="5" key="1">
    <citation type="submission" date="2010-07" db="EMBL/GenBank/DDBJ databases">
        <title>The genome sequence of Gaeumannomyces graminis var. tritici strain R3-111a-1.</title>
        <authorList>
            <consortium name="The Broad Institute Genome Sequencing Platform"/>
            <person name="Ma L.-J."/>
            <person name="Dead R."/>
            <person name="Young S."/>
            <person name="Zeng Q."/>
            <person name="Koehrsen M."/>
            <person name="Alvarado L."/>
            <person name="Berlin A."/>
            <person name="Chapman S.B."/>
            <person name="Chen Z."/>
            <person name="Freedman E."/>
            <person name="Gellesch M."/>
            <person name="Goldberg J."/>
            <person name="Griggs A."/>
            <person name="Gujja S."/>
            <person name="Heilman E.R."/>
            <person name="Heiman D."/>
            <person name="Hepburn T."/>
            <person name="Howarth C."/>
            <person name="Jen D."/>
            <person name="Larson L."/>
            <person name="Mehta T."/>
            <person name="Neiman D."/>
            <person name="Pearson M."/>
            <person name="Roberts A."/>
            <person name="Saif S."/>
            <person name="Shea T."/>
            <person name="Shenoy N."/>
            <person name="Sisk P."/>
            <person name="Stolte C."/>
            <person name="Sykes S."/>
            <person name="Walk T."/>
            <person name="White J."/>
            <person name="Yandava C."/>
            <person name="Haas B."/>
            <person name="Nusbaum C."/>
            <person name="Birren B."/>
        </authorList>
    </citation>
    <scope>NUCLEOTIDE SEQUENCE [LARGE SCALE GENOMIC DNA]</scope>
    <source>
        <strain evidence="5">R3-111a-1</strain>
    </source>
</reference>
<dbReference type="GeneID" id="20347966"/>
<keyword evidence="1" id="KW-0378">Hydrolase</keyword>
<dbReference type="OrthoDB" id="408631at2759"/>
<dbReference type="PANTHER" id="PTHR48081">
    <property type="entry name" value="AB HYDROLASE SUPERFAMILY PROTEIN C4A8.06C"/>
    <property type="match status" value="1"/>
</dbReference>
<dbReference type="RefSeq" id="XP_009223596.1">
    <property type="nucleotide sequence ID" value="XM_009225332.1"/>
</dbReference>
<keyword evidence="5" id="KW-1185">Reference proteome</keyword>
<reference evidence="3" key="2">
    <citation type="submission" date="2010-07" db="EMBL/GenBank/DDBJ databases">
        <authorList>
            <consortium name="The Broad Institute Genome Sequencing Platform"/>
            <consortium name="Broad Institute Genome Sequencing Center for Infectious Disease"/>
            <person name="Ma L.-J."/>
            <person name="Dead R."/>
            <person name="Young S."/>
            <person name="Zeng Q."/>
            <person name="Koehrsen M."/>
            <person name="Alvarado L."/>
            <person name="Berlin A."/>
            <person name="Chapman S.B."/>
            <person name="Chen Z."/>
            <person name="Freedman E."/>
            <person name="Gellesch M."/>
            <person name="Goldberg J."/>
            <person name="Griggs A."/>
            <person name="Gujja S."/>
            <person name="Heilman E.R."/>
            <person name="Heiman D."/>
            <person name="Hepburn T."/>
            <person name="Howarth C."/>
            <person name="Jen D."/>
            <person name="Larson L."/>
            <person name="Mehta T."/>
            <person name="Neiman D."/>
            <person name="Pearson M."/>
            <person name="Roberts A."/>
            <person name="Saif S."/>
            <person name="Shea T."/>
            <person name="Shenoy N."/>
            <person name="Sisk P."/>
            <person name="Stolte C."/>
            <person name="Sykes S."/>
            <person name="Walk T."/>
            <person name="White J."/>
            <person name="Yandava C."/>
            <person name="Haas B."/>
            <person name="Nusbaum C."/>
            <person name="Birren B."/>
        </authorList>
    </citation>
    <scope>NUCLEOTIDE SEQUENCE</scope>
    <source>
        <strain evidence="3">R3-111a-1</strain>
    </source>
</reference>
<accession>J3P1W0</accession>
<evidence type="ECO:0000259" key="2">
    <source>
        <dbReference type="Pfam" id="PF07859"/>
    </source>
</evidence>